<keyword evidence="2" id="KW-1185">Reference proteome</keyword>
<evidence type="ECO:0000313" key="1">
    <source>
        <dbReference type="EMBL" id="MFD0862299.1"/>
    </source>
</evidence>
<dbReference type="Pfam" id="PF10043">
    <property type="entry name" value="DUF2279"/>
    <property type="match status" value="1"/>
</dbReference>
<dbReference type="InterPro" id="IPR018736">
    <property type="entry name" value="DUF2279_periplasmic_lipo"/>
</dbReference>
<proteinExistence type="predicted"/>
<protein>
    <submittedName>
        <fullName evidence="1">DUF2279 domain-containing protein</fullName>
    </submittedName>
</protein>
<dbReference type="Proteomes" id="UP001596978">
    <property type="component" value="Unassembled WGS sequence"/>
</dbReference>
<accession>A0ABW3CYB0</accession>
<reference evidence="2" key="1">
    <citation type="journal article" date="2019" name="Int. J. Syst. Evol. Microbiol.">
        <title>The Global Catalogue of Microorganisms (GCM) 10K type strain sequencing project: providing services to taxonomists for standard genome sequencing and annotation.</title>
        <authorList>
            <consortium name="The Broad Institute Genomics Platform"/>
            <consortium name="The Broad Institute Genome Sequencing Center for Infectious Disease"/>
            <person name="Wu L."/>
            <person name="Ma J."/>
        </authorList>
    </citation>
    <scope>NUCLEOTIDE SEQUENCE [LARGE SCALE GENOMIC DNA]</scope>
    <source>
        <strain evidence="2">CCUG 62952</strain>
    </source>
</reference>
<organism evidence="1 2">
    <name type="scientific">Sungkyunkwania multivorans</name>
    <dbReference type="NCBI Taxonomy" id="1173618"/>
    <lineage>
        <taxon>Bacteria</taxon>
        <taxon>Pseudomonadati</taxon>
        <taxon>Bacteroidota</taxon>
        <taxon>Flavobacteriia</taxon>
        <taxon>Flavobacteriales</taxon>
        <taxon>Flavobacteriaceae</taxon>
        <taxon>Sungkyunkwania</taxon>
    </lineage>
</organism>
<comment type="caution">
    <text evidence="1">The sequence shown here is derived from an EMBL/GenBank/DDBJ whole genome shotgun (WGS) entry which is preliminary data.</text>
</comment>
<sequence>MNTNAGSTSKGSLDRMRNWTWLILLCSASTFAQLTPPPFFKAADSLHKPRRNFVAISEASLATAALVGLDRLWYADFPRSSFQFINDNDEWLQMDKAGHIFTAYYVGEVGANTLRWAGVSKSDQLLYGGTLGFAFLTAVEVMDGFSAEWGASLGDVAANGLGTGLYIGQELLWNEQRIRLKFSFSRSEYAALRPNKLGENYLQEVLKDYNGQTYWLSANVHSFLKEESRFPRWLNVAFGYGGEGMLAGTIEDQRRLFPGSSDPYRQFYLSLDIDLTKIETRSKFLRSLFKTINFIKVPAPALEITTNGDFKFHSFHF</sequence>
<name>A0ABW3CYB0_9FLAO</name>
<dbReference type="EMBL" id="JBHTJH010000004">
    <property type="protein sequence ID" value="MFD0862299.1"/>
    <property type="molecule type" value="Genomic_DNA"/>
</dbReference>
<dbReference type="RefSeq" id="WP_386406950.1">
    <property type="nucleotide sequence ID" value="NZ_JBHTJH010000004.1"/>
</dbReference>
<gene>
    <name evidence="1" type="ORF">ACFQ1M_08755</name>
</gene>
<evidence type="ECO:0000313" key="2">
    <source>
        <dbReference type="Proteomes" id="UP001596978"/>
    </source>
</evidence>